<dbReference type="Gene3D" id="3.40.50.1220">
    <property type="entry name" value="TPP-binding domain"/>
    <property type="match status" value="1"/>
</dbReference>
<feature type="binding site" evidence="4">
    <location>
        <position position="139"/>
    </location>
    <ligand>
        <name>Zn(2+)</name>
        <dbReference type="ChEBI" id="CHEBI:29105"/>
    </ligand>
</feature>
<dbReference type="InterPro" id="IPR029035">
    <property type="entry name" value="DHS-like_NAD/FAD-binding_dom"/>
</dbReference>
<feature type="domain" description="Deacetylase sirtuin-type" evidence="5">
    <location>
        <begin position="14"/>
        <end position="260"/>
    </location>
</feature>
<keyword evidence="4" id="KW-0479">Metal-binding</keyword>
<dbReference type="PANTHER" id="PTHR11085:SF11">
    <property type="entry name" value="NAD-DEPENDENT PROTEIN DEACETYLASE"/>
    <property type="match status" value="1"/>
</dbReference>
<sequence length="260" mass="29344">MRLILFKRKPGKLENEILSLIDEAARLIKQSKYVVAFTGAGMSVDSGLPLYNHWNNFDPHILDINYFRQNPAEVWQEFKKSFLTIYPQAKPNRAHLLLKEMQDQRLIRGIISVNIDDLHQKAGSTNVHNVCGQINGSVCQNCAHKFNIQEISFEHLPPTCSECGGILKPDILFWGDLVPDPEYKLGMKEANRAKLMIIIGTSGTIMPAGVIPMFAKYRRHVSIIEINIQPTVYTSQITDIFIPLPAAEALSLLKQHLLEG</sequence>
<dbReference type="InterPro" id="IPR026590">
    <property type="entry name" value="Ssirtuin_cat_dom"/>
</dbReference>
<protein>
    <recommendedName>
        <fullName evidence="1">protein acetyllysine N-acetyltransferase</fullName>
        <ecNumber evidence="1">2.3.1.286</ecNumber>
    </recommendedName>
</protein>
<evidence type="ECO:0000256" key="3">
    <source>
        <dbReference type="ARBA" id="ARBA00023027"/>
    </source>
</evidence>
<dbReference type="PANTHER" id="PTHR11085">
    <property type="entry name" value="NAD-DEPENDENT PROTEIN DEACYLASE SIRTUIN-5, MITOCHONDRIAL-RELATED"/>
    <property type="match status" value="1"/>
</dbReference>
<evidence type="ECO:0000256" key="1">
    <source>
        <dbReference type="ARBA" id="ARBA00012928"/>
    </source>
</evidence>
<dbReference type="GO" id="GO:0070403">
    <property type="term" value="F:NAD+ binding"/>
    <property type="evidence" value="ECO:0007669"/>
    <property type="project" value="InterPro"/>
</dbReference>
<dbReference type="InterPro" id="IPR050134">
    <property type="entry name" value="NAD-dep_sirtuin_deacylases"/>
</dbReference>
<keyword evidence="4" id="KW-0862">Zinc</keyword>
<dbReference type="EMBL" id="DRTD01000275">
    <property type="protein sequence ID" value="HHE54873.1"/>
    <property type="molecule type" value="Genomic_DNA"/>
</dbReference>
<dbReference type="InterPro" id="IPR003000">
    <property type="entry name" value="Sirtuin"/>
</dbReference>
<dbReference type="InterPro" id="IPR026591">
    <property type="entry name" value="Sirtuin_cat_small_dom_sf"/>
</dbReference>
<evidence type="ECO:0000256" key="2">
    <source>
        <dbReference type="ARBA" id="ARBA00022679"/>
    </source>
</evidence>
<name>A0A7V5H5J2_CALAY</name>
<organism evidence="6">
    <name type="scientific">Caldithrix abyssi</name>
    <dbReference type="NCBI Taxonomy" id="187145"/>
    <lineage>
        <taxon>Bacteria</taxon>
        <taxon>Pseudomonadati</taxon>
        <taxon>Calditrichota</taxon>
        <taxon>Calditrichia</taxon>
        <taxon>Calditrichales</taxon>
        <taxon>Calditrichaceae</taxon>
        <taxon>Caldithrix</taxon>
    </lineage>
</organism>
<reference evidence="6" key="1">
    <citation type="journal article" date="2020" name="mSystems">
        <title>Genome- and Community-Level Interaction Insights into Carbon Utilization and Element Cycling Functions of Hydrothermarchaeota in Hydrothermal Sediment.</title>
        <authorList>
            <person name="Zhou Z."/>
            <person name="Liu Y."/>
            <person name="Xu W."/>
            <person name="Pan J."/>
            <person name="Luo Z.H."/>
            <person name="Li M."/>
        </authorList>
    </citation>
    <scope>NUCLEOTIDE SEQUENCE [LARGE SCALE GENOMIC DNA]</scope>
    <source>
        <strain evidence="6">HyVt-76</strain>
    </source>
</reference>
<dbReference type="GO" id="GO:0017136">
    <property type="term" value="F:histone deacetylase activity, NAD-dependent"/>
    <property type="evidence" value="ECO:0007669"/>
    <property type="project" value="TreeGrafter"/>
</dbReference>
<dbReference type="SUPFAM" id="SSF52467">
    <property type="entry name" value="DHS-like NAD/FAD-binding domain"/>
    <property type="match status" value="1"/>
</dbReference>
<dbReference type="PROSITE" id="PS50305">
    <property type="entry name" value="SIRTUIN"/>
    <property type="match status" value="1"/>
</dbReference>
<dbReference type="AlphaFoldDB" id="A0A7V5H5J2"/>
<dbReference type="Proteomes" id="UP000886111">
    <property type="component" value="Unassembled WGS sequence"/>
</dbReference>
<keyword evidence="2" id="KW-0808">Transferase</keyword>
<evidence type="ECO:0000259" key="5">
    <source>
        <dbReference type="PROSITE" id="PS50305"/>
    </source>
</evidence>
<accession>A0A7V5H5J2</accession>
<dbReference type="GO" id="GO:0046872">
    <property type="term" value="F:metal ion binding"/>
    <property type="evidence" value="ECO:0007669"/>
    <property type="project" value="UniProtKB-KW"/>
</dbReference>
<dbReference type="EC" id="2.3.1.286" evidence="1"/>
<keyword evidence="3" id="KW-0520">NAD</keyword>
<gene>
    <name evidence="6" type="ORF">ENL21_03765</name>
</gene>
<comment type="caution">
    <text evidence="6">The sequence shown here is derived from an EMBL/GenBank/DDBJ whole genome shotgun (WGS) entry which is preliminary data.</text>
</comment>
<comment type="caution">
    <text evidence="4">Lacks conserved residue(s) required for the propagation of feature annotation.</text>
</comment>
<dbReference type="Gene3D" id="3.30.1600.10">
    <property type="entry name" value="SIR2/SIRT2 'Small Domain"/>
    <property type="match status" value="1"/>
</dbReference>
<dbReference type="Pfam" id="PF02146">
    <property type="entry name" value="SIR2"/>
    <property type="match status" value="1"/>
</dbReference>
<feature type="binding site" evidence="4">
    <location>
        <position position="142"/>
    </location>
    <ligand>
        <name>Zn(2+)</name>
        <dbReference type="ChEBI" id="CHEBI:29105"/>
    </ligand>
</feature>
<proteinExistence type="predicted"/>
<feature type="binding site" evidence="4">
    <location>
        <position position="163"/>
    </location>
    <ligand>
        <name>Zn(2+)</name>
        <dbReference type="ChEBI" id="CHEBI:29105"/>
    </ligand>
</feature>
<evidence type="ECO:0000313" key="6">
    <source>
        <dbReference type="EMBL" id="HHE54873.1"/>
    </source>
</evidence>
<feature type="binding site" evidence="4">
    <location>
        <position position="160"/>
    </location>
    <ligand>
        <name>Zn(2+)</name>
        <dbReference type="ChEBI" id="CHEBI:29105"/>
    </ligand>
</feature>
<dbReference type="CDD" id="cd01407">
    <property type="entry name" value="SIR2-fam"/>
    <property type="match status" value="1"/>
</dbReference>
<evidence type="ECO:0000256" key="4">
    <source>
        <dbReference type="PROSITE-ProRule" id="PRU00236"/>
    </source>
</evidence>